<sequence>MNLKNRNISQSEVNKSARKIKENLEYLDSRSQALLLSTKPSSRVLIWLSFLFFILLIIWTYVAEIDQLIRGMGKVIPSGKIQTVQNLEGGIVSKLLVQEGSKVEEGMVLLELDKRNFESKKEENQLKIEALQSKVKRLEAESKRGKFRVGETEKEKQEYRLYLANKKLLNQEVDILNKQLFQKRNALQELRAKKKNLQKSLKLTREEVEMKRELLAQLVGSKNELNLAEQKLSGVEGEFEATSLAIPRLVAAIEEVQTEIKQTYAAFQTKSTEELTLAKDELLRVKQSNISKKDRVTRATVRSPVKGVVQRLFHNTVGGVVKAGEPIMEIVPSNDLLIISAKIRPADIAFIHLNQEAIVRFTAYDFSVYGSLEGNVVHISADTIVDEVDKKSYYKVQIKTKKNYLGKEKHSLKLMVGMVATIDIVGEKQRVLDYILKPVLRAGKNILSER</sequence>
<dbReference type="Pfam" id="PF25994">
    <property type="entry name" value="HH_AprE"/>
    <property type="match status" value="1"/>
</dbReference>
<evidence type="ECO:0000259" key="11">
    <source>
        <dbReference type="Pfam" id="PF25994"/>
    </source>
</evidence>
<dbReference type="InterPro" id="IPR058781">
    <property type="entry name" value="HH_AprE-like"/>
</dbReference>
<feature type="domain" description="AprE-like long alpha-helical hairpin" evidence="11">
    <location>
        <begin position="122"/>
        <end position="294"/>
    </location>
</feature>
<keyword evidence="7 10" id="KW-1133">Transmembrane helix</keyword>
<name>A0A6S6U7K0_9BACT</name>
<evidence type="ECO:0000256" key="5">
    <source>
        <dbReference type="ARBA" id="ARBA00022519"/>
    </source>
</evidence>
<evidence type="ECO:0000259" key="12">
    <source>
        <dbReference type="Pfam" id="PF26002"/>
    </source>
</evidence>
<proteinExistence type="inferred from homology"/>
<feature type="domain" description="AprE-like beta-barrel" evidence="12">
    <location>
        <begin position="337"/>
        <end position="425"/>
    </location>
</feature>
<evidence type="ECO:0000256" key="8">
    <source>
        <dbReference type="ARBA" id="ARBA00023136"/>
    </source>
</evidence>
<keyword evidence="9" id="KW-0175">Coiled coil</keyword>
<accession>A0A6S6U7K0</accession>
<gene>
    <name evidence="13" type="ORF">HELGO_WM24834</name>
</gene>
<evidence type="ECO:0000256" key="2">
    <source>
        <dbReference type="ARBA" id="ARBA00009477"/>
    </source>
</evidence>
<evidence type="ECO:0000256" key="7">
    <source>
        <dbReference type="ARBA" id="ARBA00022989"/>
    </source>
</evidence>
<dbReference type="EMBL" id="CACVAR010000375">
    <property type="protein sequence ID" value="CAA6824743.1"/>
    <property type="molecule type" value="Genomic_DNA"/>
</dbReference>
<evidence type="ECO:0000256" key="1">
    <source>
        <dbReference type="ARBA" id="ARBA00004377"/>
    </source>
</evidence>
<feature type="coiled-coil region" evidence="9">
    <location>
        <begin position="173"/>
        <end position="231"/>
    </location>
</feature>
<keyword evidence="5" id="KW-0997">Cell inner membrane</keyword>
<reference evidence="13" key="1">
    <citation type="submission" date="2020-01" db="EMBL/GenBank/DDBJ databases">
        <authorList>
            <person name="Meier V. D."/>
            <person name="Meier V D."/>
        </authorList>
    </citation>
    <scope>NUCLEOTIDE SEQUENCE</scope>
    <source>
        <strain evidence="13">HLG_WM_MAG_03</strain>
    </source>
</reference>
<evidence type="ECO:0000256" key="9">
    <source>
        <dbReference type="SAM" id="Coils"/>
    </source>
</evidence>
<keyword evidence="6 10" id="KW-0812">Transmembrane</keyword>
<evidence type="ECO:0000256" key="10">
    <source>
        <dbReference type="SAM" id="Phobius"/>
    </source>
</evidence>
<dbReference type="Gene3D" id="2.40.30.170">
    <property type="match status" value="1"/>
</dbReference>
<comment type="subcellular location">
    <subcellularLocation>
        <location evidence="1">Cell inner membrane</location>
        <topology evidence="1">Single-pass membrane protein</topology>
    </subcellularLocation>
</comment>
<dbReference type="AlphaFoldDB" id="A0A6S6U7K0"/>
<organism evidence="13">
    <name type="scientific">uncultured Sulfurovum sp</name>
    <dbReference type="NCBI Taxonomy" id="269237"/>
    <lineage>
        <taxon>Bacteria</taxon>
        <taxon>Pseudomonadati</taxon>
        <taxon>Campylobacterota</taxon>
        <taxon>Epsilonproteobacteria</taxon>
        <taxon>Campylobacterales</taxon>
        <taxon>Sulfurovaceae</taxon>
        <taxon>Sulfurovum</taxon>
        <taxon>environmental samples</taxon>
    </lineage>
</organism>
<dbReference type="GO" id="GO:0015031">
    <property type="term" value="P:protein transport"/>
    <property type="evidence" value="ECO:0007669"/>
    <property type="project" value="InterPro"/>
</dbReference>
<dbReference type="NCBIfam" id="TIGR01843">
    <property type="entry name" value="type_I_hlyD"/>
    <property type="match status" value="1"/>
</dbReference>
<evidence type="ECO:0000256" key="4">
    <source>
        <dbReference type="ARBA" id="ARBA00022475"/>
    </source>
</evidence>
<dbReference type="Pfam" id="PF26002">
    <property type="entry name" value="Beta-barrel_AprE"/>
    <property type="match status" value="1"/>
</dbReference>
<dbReference type="InterPro" id="IPR050739">
    <property type="entry name" value="MFP"/>
</dbReference>
<dbReference type="GO" id="GO:0005886">
    <property type="term" value="C:plasma membrane"/>
    <property type="evidence" value="ECO:0007669"/>
    <property type="project" value="UniProtKB-SubCell"/>
</dbReference>
<dbReference type="Gene3D" id="2.40.50.100">
    <property type="match status" value="1"/>
</dbReference>
<feature type="transmembrane region" description="Helical" evidence="10">
    <location>
        <begin position="44"/>
        <end position="62"/>
    </location>
</feature>
<dbReference type="PANTHER" id="PTHR30386">
    <property type="entry name" value="MEMBRANE FUSION SUBUNIT OF EMRAB-TOLC MULTIDRUG EFFLUX PUMP"/>
    <property type="match status" value="1"/>
</dbReference>
<keyword evidence="3" id="KW-0813">Transport</keyword>
<keyword evidence="4" id="KW-1003">Cell membrane</keyword>
<protein>
    <submittedName>
        <fullName evidence="13">Type I secretion system, membrane fusion protein LapC</fullName>
    </submittedName>
</protein>
<comment type="similarity">
    <text evidence="2">Belongs to the membrane fusion protein (MFP) (TC 8.A.1) family.</text>
</comment>
<evidence type="ECO:0000256" key="3">
    <source>
        <dbReference type="ARBA" id="ARBA00022448"/>
    </source>
</evidence>
<dbReference type="PRINTS" id="PR01490">
    <property type="entry name" value="RTXTOXIND"/>
</dbReference>
<evidence type="ECO:0000313" key="13">
    <source>
        <dbReference type="EMBL" id="CAA6824743.1"/>
    </source>
</evidence>
<feature type="coiled-coil region" evidence="9">
    <location>
        <begin position="114"/>
        <end position="148"/>
    </location>
</feature>
<evidence type="ECO:0000256" key="6">
    <source>
        <dbReference type="ARBA" id="ARBA00022692"/>
    </source>
</evidence>
<dbReference type="PANTHER" id="PTHR30386:SF26">
    <property type="entry name" value="TRANSPORT PROTEIN COMB"/>
    <property type="match status" value="1"/>
</dbReference>
<dbReference type="InterPro" id="IPR010129">
    <property type="entry name" value="T1SS_HlyD"/>
</dbReference>
<dbReference type="SUPFAM" id="SSF111369">
    <property type="entry name" value="HlyD-like secretion proteins"/>
    <property type="match status" value="1"/>
</dbReference>
<dbReference type="InterPro" id="IPR058982">
    <property type="entry name" value="Beta-barrel_AprE"/>
</dbReference>
<dbReference type="Gene3D" id="1.10.287.470">
    <property type="entry name" value="Helix hairpin bin"/>
    <property type="match status" value="1"/>
</dbReference>
<keyword evidence="8 10" id="KW-0472">Membrane</keyword>